<evidence type="ECO:0000313" key="1">
    <source>
        <dbReference type="EMBL" id="RVW52582.1"/>
    </source>
</evidence>
<reference evidence="2 3" key="1">
    <citation type="journal article" date="2018" name="PLoS Genet.">
        <title>Population sequencing reveals clonal diversity and ancestral inbreeding in the grapevine cultivar Chardonnay.</title>
        <authorList>
            <person name="Roach M.J."/>
            <person name="Johnson D.L."/>
            <person name="Bohlmann J."/>
            <person name="van Vuuren H.J."/>
            <person name="Jones S.J."/>
            <person name="Pretorius I.S."/>
            <person name="Schmidt S.A."/>
            <person name="Borneman A.R."/>
        </authorList>
    </citation>
    <scope>NUCLEOTIDE SEQUENCE [LARGE SCALE GENOMIC DNA]</scope>
    <source>
        <strain evidence="3">cv. Chardonnay</strain>
        <strain evidence="2">I10V1</strain>
        <tissue evidence="2">Leaf</tissue>
    </source>
</reference>
<organism evidence="2 3">
    <name type="scientific">Vitis vinifera</name>
    <name type="common">Grape</name>
    <dbReference type="NCBI Taxonomy" id="29760"/>
    <lineage>
        <taxon>Eukaryota</taxon>
        <taxon>Viridiplantae</taxon>
        <taxon>Streptophyta</taxon>
        <taxon>Embryophyta</taxon>
        <taxon>Tracheophyta</taxon>
        <taxon>Spermatophyta</taxon>
        <taxon>Magnoliopsida</taxon>
        <taxon>eudicotyledons</taxon>
        <taxon>Gunneridae</taxon>
        <taxon>Pentapetalae</taxon>
        <taxon>rosids</taxon>
        <taxon>Vitales</taxon>
        <taxon>Vitaceae</taxon>
        <taxon>Viteae</taxon>
        <taxon>Vitis</taxon>
    </lineage>
</organism>
<dbReference type="EMBL" id="QGNW01000012">
    <property type="protein sequence ID" value="RVX17965.1"/>
    <property type="molecule type" value="Genomic_DNA"/>
</dbReference>
<proteinExistence type="predicted"/>
<dbReference type="Proteomes" id="UP000288805">
    <property type="component" value="Unassembled WGS sequence"/>
</dbReference>
<dbReference type="AlphaFoldDB" id="A0A438K9T8"/>
<protein>
    <submittedName>
        <fullName evidence="2">Uncharacterized protein</fullName>
    </submittedName>
</protein>
<gene>
    <name evidence="2" type="ORF">CK203_004013</name>
    <name evidence="1" type="ORF">CK203_068805</name>
</gene>
<name>A0A438K9T8_VITVI</name>
<accession>A0A438K9T8</accession>
<dbReference type="EMBL" id="QGNW01001166">
    <property type="protein sequence ID" value="RVW52582.1"/>
    <property type="molecule type" value="Genomic_DNA"/>
</dbReference>
<sequence>MCIKILVIETRPSPSLLFCAELSPCLFLWRFRVLKLKLTISTRDESFLQSAILCSCGYIPVLSGASACVSYSFATRQWFREVKADGIHHSLCPSSQASSSW</sequence>
<evidence type="ECO:0000313" key="3">
    <source>
        <dbReference type="Proteomes" id="UP000288805"/>
    </source>
</evidence>
<comment type="caution">
    <text evidence="2">The sequence shown here is derived from an EMBL/GenBank/DDBJ whole genome shotgun (WGS) entry which is preliminary data.</text>
</comment>
<evidence type="ECO:0000313" key="2">
    <source>
        <dbReference type="EMBL" id="RVX17965.1"/>
    </source>
</evidence>